<keyword evidence="3" id="KW-1185">Reference proteome</keyword>
<dbReference type="EMBL" id="SZZH01000001">
    <property type="protein sequence ID" value="TKV62202.1"/>
    <property type="molecule type" value="Genomic_DNA"/>
</dbReference>
<accession>A0A4U6QQ54</accession>
<keyword evidence="2" id="KW-0808">Transferase</keyword>
<dbReference type="InterPro" id="IPR000182">
    <property type="entry name" value="GNAT_dom"/>
</dbReference>
<dbReference type="Gene3D" id="3.40.630.30">
    <property type="match status" value="1"/>
</dbReference>
<reference evidence="2 3" key="1">
    <citation type="submission" date="2019-05" db="EMBL/GenBank/DDBJ databases">
        <title>Nakamurella sp. N5BH11, whole genome shotgun sequence.</title>
        <authorList>
            <person name="Tuo L."/>
        </authorList>
    </citation>
    <scope>NUCLEOTIDE SEQUENCE [LARGE SCALE GENOMIC DNA]</scope>
    <source>
        <strain evidence="2 3">N5BH11</strain>
    </source>
</reference>
<dbReference type="SUPFAM" id="SSF55729">
    <property type="entry name" value="Acyl-CoA N-acyltransferases (Nat)"/>
    <property type="match status" value="1"/>
</dbReference>
<protein>
    <submittedName>
        <fullName evidence="2">N-acetyltransferase</fullName>
    </submittedName>
</protein>
<dbReference type="Proteomes" id="UP000306985">
    <property type="component" value="Unassembled WGS sequence"/>
</dbReference>
<proteinExistence type="predicted"/>
<evidence type="ECO:0000259" key="1">
    <source>
        <dbReference type="PROSITE" id="PS51186"/>
    </source>
</evidence>
<dbReference type="Pfam" id="PF13508">
    <property type="entry name" value="Acetyltransf_7"/>
    <property type="match status" value="1"/>
</dbReference>
<dbReference type="AlphaFoldDB" id="A0A4U6QQ54"/>
<dbReference type="InterPro" id="IPR016181">
    <property type="entry name" value="Acyl_CoA_acyltransferase"/>
</dbReference>
<sequence length="206" mass="21710">MRLRREAAADVDVVRDLMDAAFRALPPAGSHREPDADVLDIEYVGVQEGEVEQIAEDELAAEAILVDALRADPAFEARLTLVAEVDGVVVGQLTASRGALVSPHGAPDLPLVGLGPLAVDPGFQRRGVGSALLHAVIGAAEALDEPALVLLGEPDFYARFGFEPAAPAGILAPDDGWGDAFQVRTLGSHVPTMVGRYRYAPPFDDL</sequence>
<feature type="domain" description="N-acetyltransferase" evidence="1">
    <location>
        <begin position="41"/>
        <end position="184"/>
    </location>
</feature>
<name>A0A4U6QQ54_9ACTN</name>
<dbReference type="CDD" id="cd04301">
    <property type="entry name" value="NAT_SF"/>
    <property type="match status" value="1"/>
</dbReference>
<dbReference type="GO" id="GO:0016747">
    <property type="term" value="F:acyltransferase activity, transferring groups other than amino-acyl groups"/>
    <property type="evidence" value="ECO:0007669"/>
    <property type="project" value="InterPro"/>
</dbReference>
<evidence type="ECO:0000313" key="3">
    <source>
        <dbReference type="Proteomes" id="UP000306985"/>
    </source>
</evidence>
<evidence type="ECO:0000313" key="2">
    <source>
        <dbReference type="EMBL" id="TKV62202.1"/>
    </source>
</evidence>
<organism evidence="2 3">
    <name type="scientific">Nakamurella flava</name>
    <dbReference type="NCBI Taxonomy" id="2576308"/>
    <lineage>
        <taxon>Bacteria</taxon>
        <taxon>Bacillati</taxon>
        <taxon>Actinomycetota</taxon>
        <taxon>Actinomycetes</taxon>
        <taxon>Nakamurellales</taxon>
        <taxon>Nakamurellaceae</taxon>
        <taxon>Nakamurella</taxon>
    </lineage>
</organism>
<comment type="caution">
    <text evidence="2">The sequence shown here is derived from an EMBL/GenBank/DDBJ whole genome shotgun (WGS) entry which is preliminary data.</text>
</comment>
<dbReference type="PROSITE" id="PS51186">
    <property type="entry name" value="GNAT"/>
    <property type="match status" value="1"/>
</dbReference>
<dbReference type="OrthoDB" id="9797178at2"/>
<gene>
    <name evidence="2" type="ORF">FDO65_06495</name>
</gene>